<dbReference type="EMBL" id="RCVN01000007">
    <property type="protein sequence ID" value="RMI85054.1"/>
    <property type="molecule type" value="Genomic_DNA"/>
</dbReference>
<comment type="cofactor">
    <cofactor evidence="1 11">
        <name>[4Fe-4S] cluster</name>
        <dbReference type="ChEBI" id="CHEBI:49883"/>
    </cofactor>
</comment>
<evidence type="ECO:0000256" key="4">
    <source>
        <dbReference type="ARBA" id="ARBA00022432"/>
    </source>
</evidence>
<comment type="caution">
    <text evidence="13">The sequence shown here is derived from an EMBL/GenBank/DDBJ whole genome shotgun (WGS) entry which is preliminary data.</text>
</comment>
<dbReference type="EC" id="4.3.1.17" evidence="11"/>
<evidence type="ECO:0000256" key="9">
    <source>
        <dbReference type="ARBA" id="ARBA00023239"/>
    </source>
</evidence>
<dbReference type="GO" id="GO:0046872">
    <property type="term" value="F:metal ion binding"/>
    <property type="evidence" value="ECO:0007669"/>
    <property type="project" value="UniProtKB-KW"/>
</dbReference>
<dbReference type="PANTHER" id="PTHR30182">
    <property type="entry name" value="L-SERINE DEHYDRATASE"/>
    <property type="match status" value="1"/>
</dbReference>
<comment type="similarity">
    <text evidence="3 11">Belongs to the iron-sulfur dependent L-serine dehydratase family.</text>
</comment>
<dbReference type="GO" id="GO:0003941">
    <property type="term" value="F:L-serine ammonia-lyase activity"/>
    <property type="evidence" value="ECO:0007669"/>
    <property type="project" value="UniProtKB-UniRule"/>
</dbReference>
<keyword evidence="7 11" id="KW-0408">Iron</keyword>
<dbReference type="InterPro" id="IPR005130">
    <property type="entry name" value="Ser_deHydtase-like_asu"/>
</dbReference>
<dbReference type="Pfam" id="PF03313">
    <property type="entry name" value="SDH_alpha"/>
    <property type="match status" value="1"/>
</dbReference>
<evidence type="ECO:0000256" key="7">
    <source>
        <dbReference type="ARBA" id="ARBA00023004"/>
    </source>
</evidence>
<dbReference type="Proteomes" id="UP000269505">
    <property type="component" value="Unassembled WGS sequence"/>
</dbReference>
<evidence type="ECO:0000256" key="10">
    <source>
        <dbReference type="ARBA" id="ARBA00049406"/>
    </source>
</evidence>
<evidence type="ECO:0000256" key="6">
    <source>
        <dbReference type="ARBA" id="ARBA00022723"/>
    </source>
</evidence>
<keyword evidence="9 11" id="KW-0456">Lyase</keyword>
<reference evidence="13 14" key="1">
    <citation type="submission" date="2018-10" db="EMBL/GenBank/DDBJ databases">
        <title>Staphylococcus pseudoxylosus sp. nov., isolated from bovine mastitis.</title>
        <authorList>
            <person name="Macfadyen A.C."/>
            <person name="Leroy S."/>
            <person name="Harrison E.M."/>
            <person name="Parkhill J."/>
            <person name="Holmes M.A."/>
            <person name="Paterson G.K."/>
        </authorList>
    </citation>
    <scope>NUCLEOTIDE SEQUENCE [LARGE SCALE GENOMIC DNA]</scope>
    <source>
        <strain evidence="13 14">S04009</strain>
    </source>
</reference>
<evidence type="ECO:0000256" key="5">
    <source>
        <dbReference type="ARBA" id="ARBA00022485"/>
    </source>
</evidence>
<evidence type="ECO:0000259" key="12">
    <source>
        <dbReference type="Pfam" id="PF03313"/>
    </source>
</evidence>
<protein>
    <recommendedName>
        <fullName evidence="11">L-serine dehydratase</fullName>
        <ecNumber evidence="11">4.3.1.17</ecNumber>
    </recommendedName>
</protein>
<keyword evidence="6 11" id="KW-0479">Metal-binding</keyword>
<accession>A0AAQ0MGI2</accession>
<evidence type="ECO:0000256" key="11">
    <source>
        <dbReference type="RuleBase" id="RU366059"/>
    </source>
</evidence>
<evidence type="ECO:0000256" key="2">
    <source>
        <dbReference type="ARBA" id="ARBA00004742"/>
    </source>
</evidence>
<evidence type="ECO:0000256" key="3">
    <source>
        <dbReference type="ARBA" id="ARBA00008636"/>
    </source>
</evidence>
<proteinExistence type="inferred from homology"/>
<comment type="catalytic activity">
    <reaction evidence="10 11">
        <text>L-serine = pyruvate + NH4(+)</text>
        <dbReference type="Rhea" id="RHEA:19169"/>
        <dbReference type="ChEBI" id="CHEBI:15361"/>
        <dbReference type="ChEBI" id="CHEBI:28938"/>
        <dbReference type="ChEBI" id="CHEBI:33384"/>
        <dbReference type="EC" id="4.3.1.17"/>
    </reaction>
</comment>
<comment type="pathway">
    <text evidence="2">Carbohydrate biosynthesis; gluconeogenesis.</text>
</comment>
<keyword evidence="14" id="KW-1185">Reference proteome</keyword>
<name>A0AAQ0MGI2_9STAP</name>
<evidence type="ECO:0000256" key="1">
    <source>
        <dbReference type="ARBA" id="ARBA00001966"/>
    </source>
</evidence>
<keyword evidence="5 11" id="KW-0004">4Fe-4S</keyword>
<dbReference type="GO" id="GO:0006094">
    <property type="term" value="P:gluconeogenesis"/>
    <property type="evidence" value="ECO:0007669"/>
    <property type="project" value="UniProtKB-KW"/>
</dbReference>
<gene>
    <name evidence="13" type="primary">sdaAA</name>
    <name evidence="13" type="ORF">D9V42_07505</name>
</gene>
<evidence type="ECO:0000313" key="13">
    <source>
        <dbReference type="EMBL" id="RMI85054.1"/>
    </source>
</evidence>
<keyword evidence="4 11" id="KW-0312">Gluconeogenesis</keyword>
<dbReference type="NCBIfam" id="TIGR00718">
    <property type="entry name" value="sda_alpha"/>
    <property type="match status" value="1"/>
</dbReference>
<dbReference type="GO" id="GO:0051539">
    <property type="term" value="F:4 iron, 4 sulfur cluster binding"/>
    <property type="evidence" value="ECO:0007669"/>
    <property type="project" value="UniProtKB-UniRule"/>
</dbReference>
<sequence>MLNSMQEIIDYAVENETTFAEIMISEEMSLKGISRDEVRALMKQNIDVMREAVEKGTTGEGVKSVTGYTGQDAVKLATYNEQEHALSGYEMIEALKGAIATNEVNAAMGIICATPTAGSSGTIPGILFKLEKSHHLTTDQMIDFLFAAALCGKVIANNASVAGAIGGCQAEVGSASAIAAATAVEIFGFSPQASGHAMALAISNLLGLVCDPVAGLVEIPCVMRNAIGSGNGLISADLALAGVESKIPVDEVIEAMDKVGRNLPASLRETGIGGLAGTPTGEAIKRKIFGQSTVNS</sequence>
<dbReference type="PANTHER" id="PTHR30182:SF1">
    <property type="entry name" value="L-SERINE DEHYDRATASE 1"/>
    <property type="match status" value="1"/>
</dbReference>
<feature type="domain" description="Serine dehydratase-like alpha subunit" evidence="12">
    <location>
        <begin position="15"/>
        <end position="276"/>
    </location>
</feature>
<organism evidence="13 14">
    <name type="scientific">Staphylococcus pseudoxylosus</name>
    <dbReference type="NCBI Taxonomy" id="2282419"/>
    <lineage>
        <taxon>Bacteria</taxon>
        <taxon>Bacillati</taxon>
        <taxon>Bacillota</taxon>
        <taxon>Bacilli</taxon>
        <taxon>Bacillales</taxon>
        <taxon>Staphylococcaceae</taxon>
        <taxon>Staphylococcus</taxon>
    </lineage>
</organism>
<dbReference type="AlphaFoldDB" id="A0AAQ0MGI2"/>
<keyword evidence="8 11" id="KW-0411">Iron-sulfur</keyword>
<evidence type="ECO:0000256" key="8">
    <source>
        <dbReference type="ARBA" id="ARBA00023014"/>
    </source>
</evidence>
<evidence type="ECO:0000313" key="14">
    <source>
        <dbReference type="Proteomes" id="UP000269505"/>
    </source>
</evidence>
<dbReference type="InterPro" id="IPR004642">
    <property type="entry name" value="Ser_deHydtase_asu"/>
</dbReference>
<dbReference type="RefSeq" id="WP_122064224.1">
    <property type="nucleotide sequence ID" value="NZ_JAHCSS010000004.1"/>
</dbReference>
<dbReference type="InterPro" id="IPR051318">
    <property type="entry name" value="Fe-S_L-Ser"/>
</dbReference>